<dbReference type="GO" id="GO:0000278">
    <property type="term" value="P:mitotic cell cycle"/>
    <property type="evidence" value="ECO:0007669"/>
    <property type="project" value="TreeGrafter"/>
</dbReference>
<evidence type="ECO:0000256" key="6">
    <source>
        <dbReference type="SAM" id="MobiDB-lite"/>
    </source>
</evidence>
<comment type="similarity">
    <text evidence="3">Belongs to the CENP-T/CNN1 family.</text>
</comment>
<dbReference type="Proteomes" id="UP001219355">
    <property type="component" value="Chromosome 2"/>
</dbReference>
<evidence type="ECO:0000313" key="8">
    <source>
        <dbReference type="EMBL" id="WEW57520.1"/>
    </source>
</evidence>
<evidence type="ECO:0000256" key="2">
    <source>
        <dbReference type="ARBA" id="ARBA00004286"/>
    </source>
</evidence>
<comment type="subcellular location">
    <subcellularLocation>
        <location evidence="2">Chromosome</location>
    </subcellularLocation>
    <subcellularLocation>
        <location evidence="1">Nucleus</location>
    </subcellularLocation>
</comment>
<dbReference type="FunFam" id="1.10.20.10:FF:000105">
    <property type="entry name" value="Inner kinetochore subunit cnp20"/>
    <property type="match status" value="1"/>
</dbReference>
<dbReference type="PANTHER" id="PTHR46904">
    <property type="entry name" value="CENTROMERE PROTEIN T"/>
    <property type="match status" value="1"/>
</dbReference>
<dbReference type="Gene3D" id="1.10.20.10">
    <property type="entry name" value="Histone, subunit A"/>
    <property type="match status" value="1"/>
</dbReference>
<feature type="compositionally biased region" description="Basic and acidic residues" evidence="6">
    <location>
        <begin position="210"/>
        <end position="219"/>
    </location>
</feature>
<dbReference type="SUPFAM" id="SSF47113">
    <property type="entry name" value="Histone-fold"/>
    <property type="match status" value="1"/>
</dbReference>
<keyword evidence="9" id="KW-1185">Reference proteome</keyword>
<dbReference type="GO" id="GO:0000776">
    <property type="term" value="C:kinetochore"/>
    <property type="evidence" value="ECO:0007669"/>
    <property type="project" value="InterPro"/>
</dbReference>
<evidence type="ECO:0000313" key="9">
    <source>
        <dbReference type="Proteomes" id="UP001219355"/>
    </source>
</evidence>
<dbReference type="InterPro" id="IPR028255">
    <property type="entry name" value="CENP-T"/>
</dbReference>
<dbReference type="InterPro" id="IPR035425">
    <property type="entry name" value="CENP-T/H4_C"/>
</dbReference>
<gene>
    <name evidence="8" type="ORF">PRK78_002987</name>
</gene>
<dbReference type="AlphaFoldDB" id="A0AAF0IH16"/>
<keyword evidence="5" id="KW-0539">Nucleus</keyword>
<organism evidence="8 9">
    <name type="scientific">Emydomyces testavorans</name>
    <dbReference type="NCBI Taxonomy" id="2070801"/>
    <lineage>
        <taxon>Eukaryota</taxon>
        <taxon>Fungi</taxon>
        <taxon>Dikarya</taxon>
        <taxon>Ascomycota</taxon>
        <taxon>Pezizomycotina</taxon>
        <taxon>Eurotiomycetes</taxon>
        <taxon>Eurotiomycetidae</taxon>
        <taxon>Onygenales</taxon>
        <taxon>Nannizziopsiaceae</taxon>
        <taxon>Emydomyces</taxon>
    </lineage>
</organism>
<accession>A0AAF0IH16</accession>
<dbReference type="EMBL" id="CP120628">
    <property type="protein sequence ID" value="WEW57520.1"/>
    <property type="molecule type" value="Genomic_DNA"/>
</dbReference>
<feature type="region of interest" description="Disordered" evidence="6">
    <location>
        <begin position="1"/>
        <end position="88"/>
    </location>
</feature>
<dbReference type="GO" id="GO:0046982">
    <property type="term" value="F:protein heterodimerization activity"/>
    <property type="evidence" value="ECO:0007669"/>
    <property type="project" value="InterPro"/>
</dbReference>
<protein>
    <recommendedName>
        <fullName evidence="7">CENP-T/Histone H4 histone fold domain-containing protein</fullName>
    </recommendedName>
</protein>
<evidence type="ECO:0000259" key="7">
    <source>
        <dbReference type="Pfam" id="PF15511"/>
    </source>
</evidence>
<dbReference type="InterPro" id="IPR009072">
    <property type="entry name" value="Histone-fold"/>
</dbReference>
<evidence type="ECO:0000256" key="4">
    <source>
        <dbReference type="ARBA" id="ARBA00022454"/>
    </source>
</evidence>
<dbReference type="CDD" id="cd22920">
    <property type="entry name" value="HFD_CENP-T"/>
    <property type="match status" value="1"/>
</dbReference>
<dbReference type="GO" id="GO:0005634">
    <property type="term" value="C:nucleus"/>
    <property type="evidence" value="ECO:0007669"/>
    <property type="project" value="UniProtKB-SubCell"/>
</dbReference>
<feature type="region of interest" description="Disordered" evidence="6">
    <location>
        <begin position="102"/>
        <end position="220"/>
    </location>
</feature>
<evidence type="ECO:0000256" key="5">
    <source>
        <dbReference type="ARBA" id="ARBA00023242"/>
    </source>
</evidence>
<feature type="compositionally biased region" description="Polar residues" evidence="6">
    <location>
        <begin position="1"/>
        <end position="15"/>
    </location>
</feature>
<reference evidence="8" key="1">
    <citation type="submission" date="2023-03" db="EMBL/GenBank/DDBJ databases">
        <title>Emydomyces testavorans Genome Sequence.</title>
        <authorList>
            <person name="Hoyer L."/>
        </authorList>
    </citation>
    <scope>NUCLEOTIDE SEQUENCE</scope>
    <source>
        <strain evidence="8">16-2883</strain>
    </source>
</reference>
<sequence>MASPNRQDYQGLTPQSRRRHGSAGPGPSPGPNTPYNAELAGIVGNPATPAGRPRRSLSTGRVSVRRSSRGLTGAGISDTGVGGSHVPATPHALRAFQRRAAAYTPGRDRRKSGRVHRETPLDILRNLGKALAPTSEIIKSSPTNEPEETPEREKSDDLDQEPDMPKPRLSLPMNEMIVAGDDDDDGSPEIAPPRLSLLLDEDDFTQRSIEMPRRERTARDLTTLSRHSLASTRFSEHFGDESRMEDTEEGLEFTAPQDVNFVDDQIDITAEQPLFDAGGETEDLRRFELDFSFPTPDAPPHIENDFEDFVLDTTMPIADNASVSSLDEFGAEGLEPAMPEVPPTIVSQESPEVELSEAAQQAQRKQKLSRHGIPVPKLPRGVLKKLATRFARTGSGGRTRISKETLVAIEQATDWFFEQASDDLTAYSKHSNRKTIDETDVVALMRRQRQVGKGASVFALAQKHLPKELLQDIRLPKK</sequence>
<dbReference type="Pfam" id="PF15511">
    <property type="entry name" value="CENP-T_C"/>
    <property type="match status" value="1"/>
</dbReference>
<evidence type="ECO:0000256" key="1">
    <source>
        <dbReference type="ARBA" id="ARBA00004123"/>
    </source>
</evidence>
<evidence type="ECO:0000256" key="3">
    <source>
        <dbReference type="ARBA" id="ARBA00010137"/>
    </source>
</evidence>
<dbReference type="GO" id="GO:0003677">
    <property type="term" value="F:DNA binding"/>
    <property type="evidence" value="ECO:0007669"/>
    <property type="project" value="InterPro"/>
</dbReference>
<dbReference type="PANTHER" id="PTHR46904:SF1">
    <property type="entry name" value="CENTROMERE PROTEIN T"/>
    <property type="match status" value="1"/>
</dbReference>
<keyword evidence="4" id="KW-0158">Chromosome</keyword>
<proteinExistence type="inferred from homology"/>
<dbReference type="GO" id="GO:0007059">
    <property type="term" value="P:chromosome segregation"/>
    <property type="evidence" value="ECO:0007669"/>
    <property type="project" value="TreeGrafter"/>
</dbReference>
<name>A0AAF0IH16_9EURO</name>
<dbReference type="GO" id="GO:0051382">
    <property type="term" value="P:kinetochore assembly"/>
    <property type="evidence" value="ECO:0007669"/>
    <property type="project" value="InterPro"/>
</dbReference>
<feature type="domain" description="CENP-T/Histone H4 histone fold" evidence="7">
    <location>
        <begin position="371"/>
        <end position="477"/>
    </location>
</feature>